<dbReference type="Proteomes" id="UP000225108">
    <property type="component" value="Unassembled WGS sequence"/>
</dbReference>
<dbReference type="EMBL" id="PEBD01000010">
    <property type="protein sequence ID" value="PHV65147.1"/>
    <property type="molecule type" value="Genomic_DNA"/>
</dbReference>
<dbReference type="PANTHER" id="PTHR13789:SF309">
    <property type="entry name" value="PUTATIVE (AFU_ORTHOLOGUE AFUA_6G14510)-RELATED"/>
    <property type="match status" value="1"/>
</dbReference>
<sequence length="399" mass="42829">MKVAVVGAGIGGLCVSVGLQRSGAAVTVFERSERVRAGGSGLSVFGNGLRALESLGLREQFEAITSPTASAYRSGQQRPDGRWLATIPSDAVTDLRIAHRADLHHMLLAQLRPGTLRCSAEVTDAHANGTVCIRRPPGSSSVQDFDLVIAADGLHSGLRARWGHDPGVRYAGYSAWRGITSTPVDLQGEAGETWGEQKRFGVAPLADGRVYWFGVASMPRRRPLSALDEVAELNRLFGTWHSPIPELIHNTEPESISLLPIDELAADLSSYRYGRGVLLGDAAHAMTPNLGQGGGQAMEDAATLAVLLSPIAAVTNADVRTIDSILSSYDKARRPRTQTLARRSRRLGTVAHVRGRSRTAIRDLILQTTPPSALRAQLKRTQNWYPPTAVSQIISTSGE</sequence>
<keyword evidence="1" id="KW-0560">Oxidoreductase</keyword>
<organism evidence="4 5">
    <name type="scientific">Williamsia marianensis</name>
    <dbReference type="NCBI Taxonomy" id="85044"/>
    <lineage>
        <taxon>Bacteria</taxon>
        <taxon>Bacillati</taxon>
        <taxon>Actinomycetota</taxon>
        <taxon>Actinomycetes</taxon>
        <taxon>Mycobacteriales</taxon>
        <taxon>Nocardiaceae</taxon>
        <taxon>Williamsia</taxon>
    </lineage>
</organism>
<dbReference type="InterPro" id="IPR050493">
    <property type="entry name" value="FAD-dep_Monooxygenase_BioMet"/>
</dbReference>
<evidence type="ECO:0000259" key="3">
    <source>
        <dbReference type="Pfam" id="PF01494"/>
    </source>
</evidence>
<evidence type="ECO:0000313" key="5">
    <source>
        <dbReference type="Proteomes" id="UP000225108"/>
    </source>
</evidence>
<feature type="domain" description="FAD-binding" evidence="3">
    <location>
        <begin position="2"/>
        <end position="344"/>
    </location>
</feature>
<dbReference type="GO" id="GO:0071949">
    <property type="term" value="F:FAD binding"/>
    <property type="evidence" value="ECO:0007669"/>
    <property type="project" value="InterPro"/>
</dbReference>
<evidence type="ECO:0000256" key="1">
    <source>
        <dbReference type="ARBA" id="ARBA00023002"/>
    </source>
</evidence>
<gene>
    <name evidence="4" type="ORF">CSW57_15060</name>
</gene>
<dbReference type="AlphaFoldDB" id="A0A2G3PH48"/>
<dbReference type="InterPro" id="IPR002938">
    <property type="entry name" value="FAD-bd"/>
</dbReference>
<comment type="caution">
    <text evidence="4">The sequence shown here is derived from an EMBL/GenBank/DDBJ whole genome shotgun (WGS) entry which is preliminary data.</text>
</comment>
<dbReference type="PRINTS" id="PR00420">
    <property type="entry name" value="RNGMNOXGNASE"/>
</dbReference>
<evidence type="ECO:0000313" key="4">
    <source>
        <dbReference type="EMBL" id="PHV65147.1"/>
    </source>
</evidence>
<dbReference type="PANTHER" id="PTHR13789">
    <property type="entry name" value="MONOOXYGENASE"/>
    <property type="match status" value="1"/>
</dbReference>
<reference evidence="4 5" key="1">
    <citation type="submission" date="2017-10" db="EMBL/GenBank/DDBJ databases">
        <title>The draft genome sequence of Williamsia sp. BULT 1.1 isolated from the semi-arid grassland soils from South Africa.</title>
        <authorList>
            <person name="Kabwe M.H."/>
            <person name="Govender N."/>
            <person name="Mutseka Lunga P."/>
            <person name="Vikram S."/>
            <person name="Makhalanyane T.P."/>
        </authorList>
    </citation>
    <scope>NUCLEOTIDE SEQUENCE [LARGE SCALE GENOMIC DNA]</scope>
    <source>
        <strain evidence="4 5">BULT 1.1</strain>
    </source>
</reference>
<dbReference type="Gene3D" id="3.50.50.60">
    <property type="entry name" value="FAD/NAD(P)-binding domain"/>
    <property type="match status" value="1"/>
</dbReference>
<accession>A0A2G3PH48</accession>
<dbReference type="InterPro" id="IPR036188">
    <property type="entry name" value="FAD/NAD-bd_sf"/>
</dbReference>
<dbReference type="SUPFAM" id="SSF51905">
    <property type="entry name" value="FAD/NAD(P)-binding domain"/>
    <property type="match status" value="1"/>
</dbReference>
<dbReference type="Pfam" id="PF01494">
    <property type="entry name" value="FAD_binding_3"/>
    <property type="match status" value="1"/>
</dbReference>
<protein>
    <submittedName>
        <fullName evidence="4">Monooxygenase</fullName>
    </submittedName>
</protein>
<dbReference type="GO" id="GO:0004497">
    <property type="term" value="F:monooxygenase activity"/>
    <property type="evidence" value="ECO:0007669"/>
    <property type="project" value="UniProtKB-KW"/>
</dbReference>
<evidence type="ECO:0000256" key="2">
    <source>
        <dbReference type="ARBA" id="ARBA00023033"/>
    </source>
</evidence>
<dbReference type="RefSeq" id="WP_099383573.1">
    <property type="nucleotide sequence ID" value="NZ_PEBD01000010.1"/>
</dbReference>
<name>A0A2G3PH48_WILMA</name>
<proteinExistence type="predicted"/>
<keyword evidence="2 4" id="KW-0503">Monooxygenase</keyword>